<proteinExistence type="predicted"/>
<evidence type="ECO:0000313" key="2">
    <source>
        <dbReference type="EMBL" id="TXK66955.1"/>
    </source>
</evidence>
<protein>
    <recommendedName>
        <fullName evidence="5">GNAT family N-acetyltransferase</fullName>
    </recommendedName>
</protein>
<dbReference type="Proteomes" id="UP000293421">
    <property type="component" value="Chromosome"/>
</dbReference>
<evidence type="ECO:0000313" key="4">
    <source>
        <dbReference type="Proteomes" id="UP000321325"/>
    </source>
</evidence>
<organism evidence="1 3">
    <name type="scientific">Campylobacter volucris</name>
    <dbReference type="NCBI Taxonomy" id="1031542"/>
    <lineage>
        <taxon>Bacteria</taxon>
        <taxon>Pseudomonadati</taxon>
        <taxon>Campylobacterota</taxon>
        <taxon>Epsilonproteobacteria</taxon>
        <taxon>Campylobacterales</taxon>
        <taxon>Campylobacteraceae</taxon>
        <taxon>Campylobacter</taxon>
    </lineage>
</organism>
<reference evidence="1 3" key="1">
    <citation type="submission" date="2019-02" db="EMBL/GenBank/DDBJ databases">
        <title>Use of ANI for Rapid Identification of Enteric Bacteria.</title>
        <authorList>
            <person name="Pruckler J."/>
            <person name="Lane C."/>
            <person name="Aubert R."/>
        </authorList>
    </citation>
    <scope>NUCLEOTIDE SEQUENCE [LARGE SCALE GENOMIC DNA]</scope>
    <source>
        <strain evidence="1 3">2014D-0083</strain>
    </source>
</reference>
<evidence type="ECO:0008006" key="5">
    <source>
        <dbReference type="Google" id="ProtNLM"/>
    </source>
</evidence>
<accession>A0AAE5YIG6</accession>
<evidence type="ECO:0000313" key="1">
    <source>
        <dbReference type="EMBL" id="QBL12874.1"/>
    </source>
</evidence>
<dbReference type="EMBL" id="CP037746">
    <property type="protein sequence ID" value="QBL12874.1"/>
    <property type="molecule type" value="Genomic_DNA"/>
</dbReference>
<keyword evidence="4" id="KW-1185">Reference proteome</keyword>
<sequence>MIGFLAFDEKKIEMLFLKPQYFNQGTIFALMSKALNECDLKFVKVNKDNK</sequence>
<dbReference type="RefSeq" id="WP_084059223.1">
    <property type="nucleotide sequence ID" value="NZ_CP037746.1"/>
</dbReference>
<dbReference type="AlphaFoldDB" id="A0AAE5YIG6"/>
<reference evidence="2 4" key="2">
    <citation type="submission" date="2019-08" db="EMBL/GenBank/DDBJ databases">
        <title>Rapid identification of Enteric Bacteria from Whole Genome Sequences (WGS) using Average Nucleotide Identity (ANI).</title>
        <authorList>
            <person name="Lane C."/>
        </authorList>
    </citation>
    <scope>NUCLEOTIDE SEQUENCE [LARGE SCALE GENOMIC DNA]</scope>
    <source>
        <strain evidence="2 4">2010D-8464</strain>
    </source>
</reference>
<dbReference type="EMBL" id="VRMB01000036">
    <property type="protein sequence ID" value="TXK66955.1"/>
    <property type="molecule type" value="Genomic_DNA"/>
</dbReference>
<dbReference type="Proteomes" id="UP000321325">
    <property type="component" value="Unassembled WGS sequence"/>
</dbReference>
<name>A0AAE5YIG6_9BACT</name>
<evidence type="ECO:0000313" key="3">
    <source>
        <dbReference type="Proteomes" id="UP000293421"/>
    </source>
</evidence>
<gene>
    <name evidence="1" type="ORF">A9460_00415</name>
    <name evidence="2" type="ORF">FVD15_06920</name>
</gene>